<name>A0A3B0UMX7_9ZZZZ</name>
<feature type="non-terminal residue" evidence="1">
    <location>
        <position position="251"/>
    </location>
</feature>
<proteinExistence type="predicted"/>
<protein>
    <submittedName>
        <fullName evidence="1">Uncharacterized protein</fullName>
    </submittedName>
</protein>
<reference evidence="1" key="1">
    <citation type="submission" date="2018-06" db="EMBL/GenBank/DDBJ databases">
        <authorList>
            <person name="Zhirakovskaya E."/>
        </authorList>
    </citation>
    <scope>NUCLEOTIDE SEQUENCE</scope>
</reference>
<dbReference type="AlphaFoldDB" id="A0A3B0UMX7"/>
<sequence length="251" mass="27143">MKYLHKIVLIFLAFSLLPLTIPRPTPTFASNCGVTTVGFTPLNDLGTGSHLGSQGGLYPNGSNEKPAAHAQAGLDIAQNIQPLNGTGQVDEMNGRIILLSIGMSNASQEFLAFMSLDDPLRAGSVEIINGAQGGKSSEFVSDPNDEFWTVLDQRLATNGVTAQQVQVLWIKEVRAKVQPDEVFPQDALILQNQLRDIVQIAQANFPNLKIAYLSSRIYAGYASTDLSPEPEAYQSGFAVKWLIEAQIDGDP</sequence>
<organism evidence="1">
    <name type="scientific">hydrothermal vent metagenome</name>
    <dbReference type="NCBI Taxonomy" id="652676"/>
    <lineage>
        <taxon>unclassified sequences</taxon>
        <taxon>metagenomes</taxon>
        <taxon>ecological metagenomes</taxon>
    </lineage>
</organism>
<accession>A0A3B0UMX7</accession>
<dbReference type="EMBL" id="UOEU01000358">
    <property type="protein sequence ID" value="VAW32455.1"/>
    <property type="molecule type" value="Genomic_DNA"/>
</dbReference>
<evidence type="ECO:0000313" key="1">
    <source>
        <dbReference type="EMBL" id="VAW32455.1"/>
    </source>
</evidence>
<gene>
    <name evidence="1" type="ORF">MNBD_CHLOROFLEXI01-1329</name>
</gene>